<feature type="compositionally biased region" description="Polar residues" evidence="6">
    <location>
        <begin position="351"/>
        <end position="369"/>
    </location>
</feature>
<feature type="region of interest" description="Disordered" evidence="6">
    <location>
        <begin position="310"/>
        <end position="332"/>
    </location>
</feature>
<evidence type="ECO:0000313" key="10">
    <source>
        <dbReference type="Proteomes" id="UP001341245"/>
    </source>
</evidence>
<comment type="subcellular location">
    <subcellularLocation>
        <location evidence="1">Membrane</location>
        <topology evidence="1">Multi-pass membrane protein</topology>
    </subcellularLocation>
</comment>
<dbReference type="EMBL" id="JASGXD010000003">
    <property type="protein sequence ID" value="KAK6007013.1"/>
    <property type="molecule type" value="Genomic_DNA"/>
</dbReference>
<accession>A0ABR0TRE5</accession>
<dbReference type="PANTHER" id="PTHR33048">
    <property type="entry name" value="PTH11-LIKE INTEGRAL MEMBRANE PROTEIN (AFU_ORTHOLOGUE AFUA_5G11245)"/>
    <property type="match status" value="1"/>
</dbReference>
<feature type="transmembrane region" description="Helical" evidence="7">
    <location>
        <begin position="92"/>
        <end position="116"/>
    </location>
</feature>
<dbReference type="InterPro" id="IPR052337">
    <property type="entry name" value="SAT4-like"/>
</dbReference>
<evidence type="ECO:0000256" key="1">
    <source>
        <dbReference type="ARBA" id="ARBA00004141"/>
    </source>
</evidence>
<evidence type="ECO:0000256" key="4">
    <source>
        <dbReference type="ARBA" id="ARBA00023136"/>
    </source>
</evidence>
<feature type="region of interest" description="Disordered" evidence="6">
    <location>
        <begin position="382"/>
        <end position="401"/>
    </location>
</feature>
<evidence type="ECO:0000256" key="2">
    <source>
        <dbReference type="ARBA" id="ARBA00022692"/>
    </source>
</evidence>
<feature type="transmembrane region" description="Helical" evidence="7">
    <location>
        <begin position="136"/>
        <end position="159"/>
    </location>
</feature>
<keyword evidence="4 7" id="KW-0472">Membrane</keyword>
<keyword evidence="2 7" id="KW-0812">Transmembrane</keyword>
<dbReference type="Pfam" id="PF20684">
    <property type="entry name" value="Fung_rhodopsin"/>
    <property type="match status" value="1"/>
</dbReference>
<reference evidence="9 10" key="1">
    <citation type="submission" date="2023-11" db="EMBL/GenBank/DDBJ databases">
        <title>Draft genome sequence and annotation of the polyextremotolerant black yeast-like fungus Aureobasidium pullulans NRRL 62042.</title>
        <authorList>
            <person name="Dielentheis-Frenken M.R.E."/>
            <person name="Wibberg D."/>
            <person name="Blank L.M."/>
            <person name="Tiso T."/>
        </authorList>
    </citation>
    <scope>NUCLEOTIDE SEQUENCE [LARGE SCALE GENOMIC DNA]</scope>
    <source>
        <strain evidence="9 10">NRRL 62042</strain>
    </source>
</reference>
<dbReference type="Proteomes" id="UP001341245">
    <property type="component" value="Unassembled WGS sequence"/>
</dbReference>
<evidence type="ECO:0000313" key="9">
    <source>
        <dbReference type="EMBL" id="KAK6007013.1"/>
    </source>
</evidence>
<keyword evidence="10" id="KW-1185">Reference proteome</keyword>
<dbReference type="InterPro" id="IPR049326">
    <property type="entry name" value="Rhodopsin_dom_fungi"/>
</dbReference>
<feature type="region of interest" description="Disordered" evidence="6">
    <location>
        <begin position="351"/>
        <end position="373"/>
    </location>
</feature>
<evidence type="ECO:0000256" key="5">
    <source>
        <dbReference type="ARBA" id="ARBA00038359"/>
    </source>
</evidence>
<name>A0ABR0TRE5_AURPU</name>
<proteinExistence type="inferred from homology"/>
<protein>
    <recommendedName>
        <fullName evidence="8">Rhodopsin domain-containing protein</fullName>
    </recommendedName>
</protein>
<comment type="similarity">
    <text evidence="5">Belongs to the SAT4 family.</text>
</comment>
<sequence>MSLCIGQSIHGRADLIILATLVFYTDVGCFQYIVKVGLGRHLWDVSAANFSPTFLEVWTFAAMIYSVCMLLIKMSILMLYRRLFPIENFRYLWWMCAFCTVGYGLGAIFSSLFACVPVRANWDLTIAASRCINKQAFYLGNGVMNIITDLMILALPIPIVWRLTLELRQKIILSVVFTLGSISCVISLVRLLSIVTWINVGDDDITYTLQSIVVWSEIELAACILCANAPCLRPFFTTHLPFLSLHTHKSASSNEKTNAAGGGGNFPTTIGGKRSRAISPYPYDTDTDGIFDGTQDVELENYDIEMQPSATDTTATITSSPNKTTTTKHSYAKHGYKPSTGNMTIVSVLSKQTTDSRNASRRGSISSSLEEGENAFGKIVSRQHSVRSVRGGRRGRSSAEEEGRIVVHTTYEVSEC</sequence>
<comment type="caution">
    <text evidence="9">The sequence shown here is derived from an EMBL/GenBank/DDBJ whole genome shotgun (WGS) entry which is preliminary data.</text>
</comment>
<feature type="transmembrane region" description="Helical" evidence="7">
    <location>
        <begin position="54"/>
        <end position="80"/>
    </location>
</feature>
<organism evidence="9 10">
    <name type="scientific">Aureobasidium pullulans</name>
    <name type="common">Black yeast</name>
    <name type="synonym">Pullularia pullulans</name>
    <dbReference type="NCBI Taxonomy" id="5580"/>
    <lineage>
        <taxon>Eukaryota</taxon>
        <taxon>Fungi</taxon>
        <taxon>Dikarya</taxon>
        <taxon>Ascomycota</taxon>
        <taxon>Pezizomycotina</taxon>
        <taxon>Dothideomycetes</taxon>
        <taxon>Dothideomycetidae</taxon>
        <taxon>Dothideales</taxon>
        <taxon>Saccotheciaceae</taxon>
        <taxon>Aureobasidium</taxon>
    </lineage>
</organism>
<keyword evidence="3 7" id="KW-1133">Transmembrane helix</keyword>
<evidence type="ECO:0000259" key="8">
    <source>
        <dbReference type="Pfam" id="PF20684"/>
    </source>
</evidence>
<feature type="transmembrane region" description="Helical" evidence="7">
    <location>
        <begin position="15"/>
        <end position="34"/>
    </location>
</feature>
<evidence type="ECO:0000256" key="6">
    <source>
        <dbReference type="SAM" id="MobiDB-lite"/>
    </source>
</evidence>
<evidence type="ECO:0000256" key="7">
    <source>
        <dbReference type="SAM" id="Phobius"/>
    </source>
</evidence>
<gene>
    <name evidence="9" type="ORF">QM012_006021</name>
</gene>
<evidence type="ECO:0000256" key="3">
    <source>
        <dbReference type="ARBA" id="ARBA00022989"/>
    </source>
</evidence>
<feature type="compositionally biased region" description="Low complexity" evidence="6">
    <location>
        <begin position="310"/>
        <end position="327"/>
    </location>
</feature>
<dbReference type="PANTHER" id="PTHR33048:SF47">
    <property type="entry name" value="INTEGRAL MEMBRANE PROTEIN-RELATED"/>
    <property type="match status" value="1"/>
</dbReference>
<feature type="domain" description="Rhodopsin" evidence="8">
    <location>
        <begin position="11"/>
        <end position="237"/>
    </location>
</feature>
<feature type="compositionally biased region" description="Basic residues" evidence="6">
    <location>
        <begin position="384"/>
        <end position="396"/>
    </location>
</feature>
<feature type="transmembrane region" description="Helical" evidence="7">
    <location>
        <begin position="171"/>
        <end position="198"/>
    </location>
</feature>